<dbReference type="AlphaFoldDB" id="A0A6C0AEF0"/>
<proteinExistence type="predicted"/>
<protein>
    <recommendedName>
        <fullName evidence="3">J domain-containing protein</fullName>
    </recommendedName>
</protein>
<reference evidence="2" key="1">
    <citation type="journal article" date="2020" name="Nature">
        <title>Giant virus diversity and host interactions through global metagenomics.</title>
        <authorList>
            <person name="Schulz F."/>
            <person name="Roux S."/>
            <person name="Paez-Espino D."/>
            <person name="Jungbluth S."/>
            <person name="Walsh D.A."/>
            <person name="Denef V.J."/>
            <person name="McMahon K.D."/>
            <person name="Konstantinidis K.T."/>
            <person name="Eloe-Fadrosh E.A."/>
            <person name="Kyrpides N.C."/>
            <person name="Woyke T."/>
        </authorList>
    </citation>
    <scope>NUCLEOTIDE SEQUENCE</scope>
    <source>
        <strain evidence="2">GVMAG-S-1021933-23</strain>
    </source>
</reference>
<sequence length="393" mass="48034">MQCSEITKKGDRCKNLVLKEDTCNLCTLHYNIRNKNGTLKEMCQKPEKTFKKENILLTDKEILEMDITPFLNINTYSFGKYIFYNYKEYQPHNIHKLSEIFGITVGQFFIKDILRLAYEKISSNKNINFVYAYLLKNYDYYLKEFTKNGVLKDEKIHSFYYHISANKNLNRYIFKKNDKEHIYFFKPIFSREEKYLSLFLKDIKELCKIFNITIEDFKNALKIREAFEKIAKTEEFRNNKYDFYNICYNFILENYREYSNVFEQKNREENREERRKKIEEEFQKREERFKTNIPKSVPKNTLYKTKKVTYKNKEYIMNSYKSNNKITFSKWMYDSFDIPENSELKDFKKMYYAKMRKNHPDTINSPKRKKIGEDNTKFYNALYEFVTESFENV</sequence>
<accession>A0A6C0AEF0</accession>
<evidence type="ECO:0000313" key="2">
    <source>
        <dbReference type="EMBL" id="QHS78147.1"/>
    </source>
</evidence>
<name>A0A6C0AEF0_9ZZZZ</name>
<dbReference type="InterPro" id="IPR036869">
    <property type="entry name" value="J_dom_sf"/>
</dbReference>
<keyword evidence="1" id="KW-0175">Coiled coil</keyword>
<evidence type="ECO:0000256" key="1">
    <source>
        <dbReference type="SAM" id="Coils"/>
    </source>
</evidence>
<dbReference type="SUPFAM" id="SSF46565">
    <property type="entry name" value="Chaperone J-domain"/>
    <property type="match status" value="1"/>
</dbReference>
<feature type="coiled-coil region" evidence="1">
    <location>
        <begin position="261"/>
        <end position="288"/>
    </location>
</feature>
<organism evidence="2">
    <name type="scientific">viral metagenome</name>
    <dbReference type="NCBI Taxonomy" id="1070528"/>
    <lineage>
        <taxon>unclassified sequences</taxon>
        <taxon>metagenomes</taxon>
        <taxon>organismal metagenomes</taxon>
    </lineage>
</organism>
<evidence type="ECO:0008006" key="3">
    <source>
        <dbReference type="Google" id="ProtNLM"/>
    </source>
</evidence>
<dbReference type="EMBL" id="MN740594">
    <property type="protein sequence ID" value="QHS78147.1"/>
    <property type="molecule type" value="Genomic_DNA"/>
</dbReference>